<feature type="domain" description="ABC-type transport auxiliary lipoprotein component" evidence="2">
    <location>
        <begin position="42"/>
        <end position="198"/>
    </location>
</feature>
<evidence type="ECO:0000259" key="2">
    <source>
        <dbReference type="Pfam" id="PF03886"/>
    </source>
</evidence>
<reference evidence="3 4" key="1">
    <citation type="journal article" date="2014" name="Nature">
        <title>An environmental bacterial taxon with a large and distinct metabolic repertoire.</title>
        <authorList>
            <person name="Wilson M.C."/>
            <person name="Mori T."/>
            <person name="Ruckert C."/>
            <person name="Uria A.R."/>
            <person name="Helf M.J."/>
            <person name="Takada K."/>
            <person name="Gernert C."/>
            <person name="Steffens U.A."/>
            <person name="Heycke N."/>
            <person name="Schmitt S."/>
            <person name="Rinke C."/>
            <person name="Helfrich E.J."/>
            <person name="Brachmann A.O."/>
            <person name="Gurgui C."/>
            <person name="Wakimoto T."/>
            <person name="Kracht M."/>
            <person name="Crusemann M."/>
            <person name="Hentschel U."/>
            <person name="Abe I."/>
            <person name="Matsunaga S."/>
            <person name="Kalinowski J."/>
            <person name="Takeyama H."/>
            <person name="Piel J."/>
        </authorList>
    </citation>
    <scope>NUCLEOTIDE SEQUENCE [LARGE SCALE GENOMIC DNA]</scope>
    <source>
        <strain evidence="4">TSY1</strain>
    </source>
</reference>
<protein>
    <recommendedName>
        <fullName evidence="2">ABC-type transport auxiliary lipoprotein component domain-containing protein</fullName>
    </recommendedName>
</protein>
<feature type="chain" id="PRO_5004844915" description="ABC-type transport auxiliary lipoprotein component domain-containing protein" evidence="1">
    <location>
        <begin position="24"/>
        <end position="215"/>
    </location>
</feature>
<dbReference type="Proteomes" id="UP000019141">
    <property type="component" value="Unassembled WGS sequence"/>
</dbReference>
<keyword evidence="1" id="KW-0732">Signal</keyword>
<gene>
    <name evidence="3" type="ORF">ETSY1_09695</name>
</gene>
<dbReference type="Gene3D" id="3.40.50.10610">
    <property type="entry name" value="ABC-type transport auxiliary lipoprotein component"/>
    <property type="match status" value="1"/>
</dbReference>
<evidence type="ECO:0000256" key="1">
    <source>
        <dbReference type="SAM" id="SignalP"/>
    </source>
</evidence>
<dbReference type="PATRIC" id="fig|1429438.4.peg.1989"/>
<dbReference type="SUPFAM" id="SSF159594">
    <property type="entry name" value="XCC0632-like"/>
    <property type="match status" value="1"/>
</dbReference>
<dbReference type="AlphaFoldDB" id="W4LTW1"/>
<organism evidence="3 4">
    <name type="scientific">Entotheonella factor</name>
    <dbReference type="NCBI Taxonomy" id="1429438"/>
    <lineage>
        <taxon>Bacteria</taxon>
        <taxon>Pseudomonadati</taxon>
        <taxon>Nitrospinota/Tectimicrobiota group</taxon>
        <taxon>Candidatus Tectimicrobiota</taxon>
        <taxon>Candidatus Entotheonellia</taxon>
        <taxon>Candidatus Entotheonellales</taxon>
        <taxon>Candidatus Entotheonellaceae</taxon>
        <taxon>Candidatus Entotheonella</taxon>
    </lineage>
</organism>
<evidence type="ECO:0000313" key="4">
    <source>
        <dbReference type="Proteomes" id="UP000019141"/>
    </source>
</evidence>
<dbReference type="Pfam" id="PF03886">
    <property type="entry name" value="ABC_trans_aux"/>
    <property type="match status" value="1"/>
</dbReference>
<accession>W4LTW1</accession>
<dbReference type="HOGENOM" id="CLU_096001_2_1_7"/>
<dbReference type="PROSITE" id="PS51257">
    <property type="entry name" value="PROKAR_LIPOPROTEIN"/>
    <property type="match status" value="1"/>
</dbReference>
<comment type="caution">
    <text evidence="3">The sequence shown here is derived from an EMBL/GenBank/DDBJ whole genome shotgun (WGS) entry which is preliminary data.</text>
</comment>
<evidence type="ECO:0000313" key="3">
    <source>
        <dbReference type="EMBL" id="ETX00852.1"/>
    </source>
</evidence>
<proteinExistence type="predicted"/>
<feature type="signal peptide" evidence="1">
    <location>
        <begin position="1"/>
        <end position="23"/>
    </location>
</feature>
<name>W4LTW1_ENTF1</name>
<dbReference type="EMBL" id="AZHW01000298">
    <property type="protein sequence ID" value="ETX00852.1"/>
    <property type="molecule type" value="Genomic_DNA"/>
</dbReference>
<keyword evidence="4" id="KW-1185">Reference proteome</keyword>
<dbReference type="InterPro" id="IPR005586">
    <property type="entry name" value="ABC_trans_aux"/>
</dbReference>
<sequence length="215" mass="23569">MKPMGLLRCLCLALALGGCLSLGDTPATRFYVLTPLTDRAEAPQSEAQSAEARTRVIVGLVPVEIPQYLDRPQIVTRISANELGLAEFDQWAEPLPESVTQVLAENLTRLVSTRGIDVLTDLRSNRGAYQVGVTLMRFERDADNGVVLQARWTLAEERDQAVRVQNVFEVRIPLEAPGYDAIAGSMSRALAALSRDIALHLRAVVRHGEATRPGR</sequence>